<reference evidence="1" key="1">
    <citation type="journal article" date="2019" name="Sci. Rep.">
        <title>Draft genome of Tanacetum cinerariifolium, the natural source of mosquito coil.</title>
        <authorList>
            <person name="Yamashiro T."/>
            <person name="Shiraishi A."/>
            <person name="Satake H."/>
            <person name="Nakayama K."/>
        </authorList>
    </citation>
    <scope>NUCLEOTIDE SEQUENCE</scope>
</reference>
<organism evidence="1">
    <name type="scientific">Tanacetum cinerariifolium</name>
    <name type="common">Dalmatian daisy</name>
    <name type="synonym">Chrysanthemum cinerariifolium</name>
    <dbReference type="NCBI Taxonomy" id="118510"/>
    <lineage>
        <taxon>Eukaryota</taxon>
        <taxon>Viridiplantae</taxon>
        <taxon>Streptophyta</taxon>
        <taxon>Embryophyta</taxon>
        <taxon>Tracheophyta</taxon>
        <taxon>Spermatophyta</taxon>
        <taxon>Magnoliopsida</taxon>
        <taxon>eudicotyledons</taxon>
        <taxon>Gunneridae</taxon>
        <taxon>Pentapetalae</taxon>
        <taxon>asterids</taxon>
        <taxon>campanulids</taxon>
        <taxon>Asterales</taxon>
        <taxon>Asteraceae</taxon>
        <taxon>Asteroideae</taxon>
        <taxon>Anthemideae</taxon>
        <taxon>Anthemidinae</taxon>
        <taxon>Tanacetum</taxon>
    </lineage>
</organism>
<comment type="caution">
    <text evidence="1">The sequence shown here is derived from an EMBL/GenBank/DDBJ whole genome shotgun (WGS) entry which is preliminary data.</text>
</comment>
<gene>
    <name evidence="1" type="ORF">Tci_061681</name>
</gene>
<sequence>MLVQVNAAERLQLLKGRVFGSSSGGSGHTTFPGRNTGGDEGRSFRAYFSSSVPFLPSWGLTTASNLNNVKSCHDMMHNLATPAIRTHKNCLTNRQAFEQAWVELDCRTLTQSDLLQCLYLHGDLSKDHKALQQTHLGCVGKEATVSEQLGAVEKGKEDLLDKNKSQEERIKELDETFVAKSAALTEAEHVTSLTKKDLEQLTVDLSQADIVKHNYVRQLLSTVVKRLFSSAKYKKSLSKPFNLAIATGWSKGVKFTKSYPYVEKLTEAFRLPVGDLQNIWPQDNISGLLFALADGSWTHPGWISPSGNIFVSWSLALGLILGDLHLRGIPIYVGIIASLLYIRLKGGSPLLFFNDVQWALNT</sequence>
<proteinExistence type="predicted"/>
<protein>
    <submittedName>
        <fullName evidence="1">Uncharacterized protein</fullName>
    </submittedName>
</protein>
<dbReference type="AlphaFoldDB" id="A0A6L2NU81"/>
<name>A0A6L2NU81_TANCI</name>
<dbReference type="EMBL" id="BKCJ010010018">
    <property type="protein sequence ID" value="GEU89703.1"/>
    <property type="molecule type" value="Genomic_DNA"/>
</dbReference>
<evidence type="ECO:0000313" key="1">
    <source>
        <dbReference type="EMBL" id="GEU89703.1"/>
    </source>
</evidence>
<accession>A0A6L2NU81</accession>